<gene>
    <name evidence="2" type="ORF">LX64_02623</name>
</gene>
<protein>
    <submittedName>
        <fullName evidence="2">Uncharacterized protein</fullName>
    </submittedName>
</protein>
<comment type="caution">
    <text evidence="2">The sequence shown here is derived from an EMBL/GenBank/DDBJ whole genome shotgun (WGS) entry which is preliminary data.</text>
</comment>
<organism evidence="2 3">
    <name type="scientific">Chitinophaga skermanii</name>
    <dbReference type="NCBI Taxonomy" id="331697"/>
    <lineage>
        <taxon>Bacteria</taxon>
        <taxon>Pseudomonadati</taxon>
        <taxon>Bacteroidota</taxon>
        <taxon>Chitinophagia</taxon>
        <taxon>Chitinophagales</taxon>
        <taxon>Chitinophagaceae</taxon>
        <taxon>Chitinophaga</taxon>
    </lineage>
</organism>
<accession>A0A327QNJ7</accession>
<feature type="transmembrane region" description="Helical" evidence="1">
    <location>
        <begin position="24"/>
        <end position="40"/>
    </location>
</feature>
<evidence type="ECO:0000313" key="3">
    <source>
        <dbReference type="Proteomes" id="UP000249547"/>
    </source>
</evidence>
<reference evidence="2 3" key="1">
    <citation type="submission" date="2018-06" db="EMBL/GenBank/DDBJ databases">
        <title>Genomic Encyclopedia of Archaeal and Bacterial Type Strains, Phase II (KMG-II): from individual species to whole genera.</title>
        <authorList>
            <person name="Goeker M."/>
        </authorList>
    </citation>
    <scope>NUCLEOTIDE SEQUENCE [LARGE SCALE GENOMIC DNA]</scope>
    <source>
        <strain evidence="2 3">DSM 23857</strain>
    </source>
</reference>
<keyword evidence="1" id="KW-0472">Membrane</keyword>
<keyword evidence="1" id="KW-1133">Transmembrane helix</keyword>
<dbReference type="EMBL" id="QLLL01000004">
    <property type="protein sequence ID" value="RAJ05465.1"/>
    <property type="molecule type" value="Genomic_DNA"/>
</dbReference>
<proteinExistence type="predicted"/>
<name>A0A327QNJ7_9BACT</name>
<dbReference type="Proteomes" id="UP000249547">
    <property type="component" value="Unassembled WGS sequence"/>
</dbReference>
<keyword evidence="1" id="KW-0812">Transmembrane</keyword>
<evidence type="ECO:0000313" key="2">
    <source>
        <dbReference type="EMBL" id="RAJ05465.1"/>
    </source>
</evidence>
<sequence length="41" mass="4780">MIFTYILLLAISWQVYTVLDEMGISLWSMFLFFIGLYAVLG</sequence>
<dbReference type="AlphaFoldDB" id="A0A327QNJ7"/>
<dbReference type="RefSeq" id="WP_262511792.1">
    <property type="nucleotide sequence ID" value="NZ_QLLL01000004.1"/>
</dbReference>
<evidence type="ECO:0000256" key="1">
    <source>
        <dbReference type="SAM" id="Phobius"/>
    </source>
</evidence>
<keyword evidence="3" id="KW-1185">Reference proteome</keyword>